<gene>
    <name evidence="1" type="ORF">A2908_00135</name>
</gene>
<comment type="caution">
    <text evidence="1">The sequence shown here is derived from an EMBL/GenBank/DDBJ whole genome shotgun (WGS) entry which is preliminary data.</text>
</comment>
<dbReference type="AlphaFoldDB" id="A0A1G2IE20"/>
<organism evidence="1 2">
    <name type="scientific">Candidatus Staskawiczbacteria bacterium RIFCSPLOWO2_01_FULL_38_12b</name>
    <dbReference type="NCBI Taxonomy" id="1802214"/>
    <lineage>
        <taxon>Bacteria</taxon>
        <taxon>Candidatus Staskawicziibacteriota</taxon>
    </lineage>
</organism>
<name>A0A1G2IE20_9BACT</name>
<evidence type="ECO:0000313" key="2">
    <source>
        <dbReference type="Proteomes" id="UP000176774"/>
    </source>
</evidence>
<dbReference type="Proteomes" id="UP000176774">
    <property type="component" value="Unassembled WGS sequence"/>
</dbReference>
<dbReference type="STRING" id="1802214.A2908_00135"/>
<protein>
    <submittedName>
        <fullName evidence="1">Uncharacterized protein</fullName>
    </submittedName>
</protein>
<accession>A0A1G2IE20</accession>
<sequence length="68" mass="7642">MAIGSICERILLPALEKFLGQDVDKFVATNFPISVACLRITNFYKAGGKIIRKEAETLFLFCQTRFAL</sequence>
<evidence type="ECO:0000313" key="1">
    <source>
        <dbReference type="EMBL" id="OGZ72973.1"/>
    </source>
</evidence>
<proteinExistence type="predicted"/>
<reference evidence="1 2" key="1">
    <citation type="journal article" date="2016" name="Nat. Commun.">
        <title>Thousands of microbial genomes shed light on interconnected biogeochemical processes in an aquifer system.</title>
        <authorList>
            <person name="Anantharaman K."/>
            <person name="Brown C.T."/>
            <person name="Hug L.A."/>
            <person name="Sharon I."/>
            <person name="Castelle C.J."/>
            <person name="Probst A.J."/>
            <person name="Thomas B.C."/>
            <person name="Singh A."/>
            <person name="Wilkins M.J."/>
            <person name="Karaoz U."/>
            <person name="Brodie E.L."/>
            <person name="Williams K.H."/>
            <person name="Hubbard S.S."/>
            <person name="Banfield J.F."/>
        </authorList>
    </citation>
    <scope>NUCLEOTIDE SEQUENCE [LARGE SCALE GENOMIC DNA]</scope>
</reference>
<dbReference type="EMBL" id="MHPA01000018">
    <property type="protein sequence ID" value="OGZ72973.1"/>
    <property type="molecule type" value="Genomic_DNA"/>
</dbReference>